<evidence type="ECO:0000313" key="2">
    <source>
        <dbReference type="Proteomes" id="UP000621799"/>
    </source>
</evidence>
<dbReference type="RefSeq" id="WP_264322925.1">
    <property type="nucleotide sequence ID" value="NZ_JADEXN010000433.1"/>
</dbReference>
<organism evidence="1 2">
    <name type="scientific">Zarconia navalis LEGE 11467</name>
    <dbReference type="NCBI Taxonomy" id="1828826"/>
    <lineage>
        <taxon>Bacteria</taxon>
        <taxon>Bacillati</taxon>
        <taxon>Cyanobacteriota</taxon>
        <taxon>Cyanophyceae</taxon>
        <taxon>Oscillatoriophycideae</taxon>
        <taxon>Oscillatoriales</taxon>
        <taxon>Oscillatoriales incertae sedis</taxon>
        <taxon>Zarconia</taxon>
        <taxon>Zarconia navalis</taxon>
    </lineage>
</organism>
<evidence type="ECO:0000313" key="1">
    <source>
        <dbReference type="EMBL" id="MBE9042780.1"/>
    </source>
</evidence>
<dbReference type="Proteomes" id="UP000621799">
    <property type="component" value="Unassembled WGS sequence"/>
</dbReference>
<dbReference type="EMBL" id="JADEXN010000433">
    <property type="protein sequence ID" value="MBE9042780.1"/>
    <property type="molecule type" value="Genomic_DNA"/>
</dbReference>
<name>A0A928W407_9CYAN</name>
<reference evidence="1" key="1">
    <citation type="submission" date="2020-10" db="EMBL/GenBank/DDBJ databases">
        <authorList>
            <person name="Castelo-Branco R."/>
            <person name="Eusebio N."/>
            <person name="Adriana R."/>
            <person name="Vieira A."/>
            <person name="Brugerolle De Fraissinette N."/>
            <person name="Rezende De Castro R."/>
            <person name="Schneider M.P."/>
            <person name="Vasconcelos V."/>
            <person name="Leao P.N."/>
        </authorList>
    </citation>
    <scope>NUCLEOTIDE SEQUENCE</scope>
    <source>
        <strain evidence="1">LEGE 11467</strain>
    </source>
</reference>
<keyword evidence="2" id="KW-1185">Reference proteome</keyword>
<proteinExistence type="predicted"/>
<comment type="caution">
    <text evidence="1">The sequence shown here is derived from an EMBL/GenBank/DDBJ whole genome shotgun (WGS) entry which is preliminary data.</text>
</comment>
<protein>
    <submittedName>
        <fullName evidence="1">Uncharacterized protein</fullName>
    </submittedName>
</protein>
<gene>
    <name evidence="1" type="ORF">IQ235_18635</name>
</gene>
<sequence length="196" mass="22073">MKRQILLSSLTAIFLWGGYAEVAHRSAWAQEPSTAPQTESGWELLSRPEAGFAIEIPPGTLREEVQSVETEVGQIELHTIGVDRETRVYAVRYNDFPEVFQALPAETLLEGTMRGLTANVSQRLEADRPISLAGHPGLDLYYEGLDGLVYKHRVYLVNQRIYQTIVVTSQEDLTNFLSEADRFLDSFNLTALEPQF</sequence>
<dbReference type="AlphaFoldDB" id="A0A928W407"/>
<accession>A0A928W407</accession>